<evidence type="ECO:0000313" key="1">
    <source>
        <dbReference type="EMBL" id="KAG2582030.1"/>
    </source>
</evidence>
<dbReference type="AlphaFoldDB" id="A0A8T0RA55"/>
<accession>A0A8T0RA55</accession>
<reference evidence="1" key="1">
    <citation type="submission" date="2020-05" db="EMBL/GenBank/DDBJ databases">
        <title>WGS assembly of Panicum virgatum.</title>
        <authorList>
            <person name="Lovell J.T."/>
            <person name="Jenkins J."/>
            <person name="Shu S."/>
            <person name="Juenger T.E."/>
            <person name="Schmutz J."/>
        </authorList>
    </citation>
    <scope>NUCLEOTIDE SEQUENCE</scope>
    <source>
        <strain evidence="1">AP13</strain>
    </source>
</reference>
<evidence type="ECO:0000313" key="2">
    <source>
        <dbReference type="Proteomes" id="UP000823388"/>
    </source>
</evidence>
<dbReference type="EMBL" id="CM029047">
    <property type="protein sequence ID" value="KAG2582030.1"/>
    <property type="molecule type" value="Genomic_DNA"/>
</dbReference>
<comment type="caution">
    <text evidence="1">The sequence shown here is derived from an EMBL/GenBank/DDBJ whole genome shotgun (WGS) entry which is preliminary data.</text>
</comment>
<keyword evidence="2" id="KW-1185">Reference proteome</keyword>
<sequence length="65" mass="7514">MLSFQVHLVQYYNSGSETRRWNIHRTGAGVDRRVEDLDTDAGKLKYLTGCTWVVGSSMMKNWLSF</sequence>
<dbReference type="Proteomes" id="UP000823388">
    <property type="component" value="Chromosome 6K"/>
</dbReference>
<proteinExistence type="predicted"/>
<organism evidence="1 2">
    <name type="scientific">Panicum virgatum</name>
    <name type="common">Blackwell switchgrass</name>
    <dbReference type="NCBI Taxonomy" id="38727"/>
    <lineage>
        <taxon>Eukaryota</taxon>
        <taxon>Viridiplantae</taxon>
        <taxon>Streptophyta</taxon>
        <taxon>Embryophyta</taxon>
        <taxon>Tracheophyta</taxon>
        <taxon>Spermatophyta</taxon>
        <taxon>Magnoliopsida</taxon>
        <taxon>Liliopsida</taxon>
        <taxon>Poales</taxon>
        <taxon>Poaceae</taxon>
        <taxon>PACMAD clade</taxon>
        <taxon>Panicoideae</taxon>
        <taxon>Panicodae</taxon>
        <taxon>Paniceae</taxon>
        <taxon>Panicinae</taxon>
        <taxon>Panicum</taxon>
        <taxon>Panicum sect. Hiantes</taxon>
    </lineage>
</organism>
<gene>
    <name evidence="1" type="ORF">PVAP13_6KG054180</name>
</gene>
<name>A0A8T0RA55_PANVG</name>
<protein>
    <submittedName>
        <fullName evidence="1">Uncharacterized protein</fullName>
    </submittedName>
</protein>